<name>A0A839IW71_9GAMM</name>
<dbReference type="InterPro" id="IPR010893">
    <property type="entry name" value="NiFe-hyd_mat_HyaE"/>
</dbReference>
<gene>
    <name evidence="2" type="ORF">H4O21_19005</name>
</gene>
<protein>
    <recommendedName>
        <fullName evidence="4">Hydrogenase expression/formation protein</fullName>
    </recommendedName>
</protein>
<reference evidence="2 3" key="1">
    <citation type="submission" date="2020-08" db="EMBL/GenBank/DDBJ databases">
        <title>Oceanospirillum sp. nov. isolated from marine sediment.</title>
        <authorList>
            <person name="Ji X."/>
        </authorList>
    </citation>
    <scope>NUCLEOTIDE SEQUENCE [LARGE SCALE GENOMIC DNA]</scope>
    <source>
        <strain evidence="2 3">D5</strain>
    </source>
</reference>
<evidence type="ECO:0000256" key="1">
    <source>
        <dbReference type="ARBA" id="ARBA00009004"/>
    </source>
</evidence>
<evidence type="ECO:0008006" key="4">
    <source>
        <dbReference type="Google" id="ProtNLM"/>
    </source>
</evidence>
<dbReference type="Proteomes" id="UP000565262">
    <property type="component" value="Unassembled WGS sequence"/>
</dbReference>
<dbReference type="RefSeq" id="WP_182810469.1">
    <property type="nucleotide sequence ID" value="NZ_JACJFM010000033.1"/>
</dbReference>
<dbReference type="EMBL" id="JACJFM010000033">
    <property type="protein sequence ID" value="MBB1488699.1"/>
    <property type="molecule type" value="Genomic_DNA"/>
</dbReference>
<dbReference type="InterPro" id="IPR036249">
    <property type="entry name" value="Thioredoxin-like_sf"/>
</dbReference>
<dbReference type="AlphaFoldDB" id="A0A839IW71"/>
<dbReference type="SUPFAM" id="SSF52833">
    <property type="entry name" value="Thioredoxin-like"/>
    <property type="match status" value="1"/>
</dbReference>
<dbReference type="Gene3D" id="3.40.30.10">
    <property type="entry name" value="Glutaredoxin"/>
    <property type="match status" value="1"/>
</dbReference>
<comment type="caution">
    <text evidence="2">The sequence shown here is derived from an EMBL/GenBank/DDBJ whole genome shotgun (WGS) entry which is preliminary data.</text>
</comment>
<sequence length="154" mass="17530">MMSFIQEQPLAFIEHPLIQRLLVESDYPLLNTYQDLDQLAAASEFQVLLFGEQPHRFPETLDIAVVLPELLEGLRAQGVDIRGAVVSTEIEKVWQKRYGFREWPTLVFLKRGGYLGQISRIQNWDDYLRQIPVILAKTPVADPGGDIPLANLSN</sequence>
<proteinExistence type="inferred from homology"/>
<evidence type="ECO:0000313" key="2">
    <source>
        <dbReference type="EMBL" id="MBB1488699.1"/>
    </source>
</evidence>
<dbReference type="Pfam" id="PF07449">
    <property type="entry name" value="HyaE"/>
    <property type="match status" value="1"/>
</dbReference>
<accession>A0A839IW71</accession>
<organism evidence="2 3">
    <name type="scientific">Oceanospirillum sediminis</name>
    <dbReference type="NCBI Taxonomy" id="2760088"/>
    <lineage>
        <taxon>Bacteria</taxon>
        <taxon>Pseudomonadati</taxon>
        <taxon>Pseudomonadota</taxon>
        <taxon>Gammaproteobacteria</taxon>
        <taxon>Oceanospirillales</taxon>
        <taxon>Oceanospirillaceae</taxon>
        <taxon>Oceanospirillum</taxon>
    </lineage>
</organism>
<comment type="similarity">
    <text evidence="1">Belongs to the HupG/HyaE family.</text>
</comment>
<keyword evidence="3" id="KW-1185">Reference proteome</keyword>
<evidence type="ECO:0000313" key="3">
    <source>
        <dbReference type="Proteomes" id="UP000565262"/>
    </source>
</evidence>